<comment type="caution">
    <text evidence="1">The sequence shown here is derived from an EMBL/GenBank/DDBJ whole genome shotgun (WGS) entry which is preliminary data.</text>
</comment>
<reference evidence="1" key="1">
    <citation type="journal article" date="2021" name="New Phytol.">
        <title>Evolutionary innovations through gain and loss of genes in the ectomycorrhizal Boletales.</title>
        <authorList>
            <person name="Wu G."/>
            <person name="Miyauchi S."/>
            <person name="Morin E."/>
            <person name="Kuo A."/>
            <person name="Drula E."/>
            <person name="Varga T."/>
            <person name="Kohler A."/>
            <person name="Feng B."/>
            <person name="Cao Y."/>
            <person name="Lipzen A."/>
            <person name="Daum C."/>
            <person name="Hundley H."/>
            <person name="Pangilinan J."/>
            <person name="Johnson J."/>
            <person name="Barry K."/>
            <person name="LaButti K."/>
            <person name="Ng V."/>
            <person name="Ahrendt S."/>
            <person name="Min B."/>
            <person name="Choi I.G."/>
            <person name="Park H."/>
            <person name="Plett J.M."/>
            <person name="Magnuson J."/>
            <person name="Spatafora J.W."/>
            <person name="Nagy L.G."/>
            <person name="Henrissat B."/>
            <person name="Grigoriev I.V."/>
            <person name="Yang Z.L."/>
            <person name="Xu J."/>
            <person name="Martin F.M."/>
        </authorList>
    </citation>
    <scope>NUCLEOTIDE SEQUENCE</scope>
    <source>
        <strain evidence="1">KKN 215</strain>
    </source>
</reference>
<proteinExistence type="predicted"/>
<dbReference type="AlphaFoldDB" id="A0A8K0XT75"/>
<name>A0A8K0XT75_9AGAR</name>
<sequence>MPPAPSLEDILQRLAEAQEALVLEQRIANAQHRRMVEQQKMMTASVLRSEYRQFSNRVWMRLPMVNGDPLPDDVPFPENRYSLQRIDANPIIRTQVETWNA</sequence>
<dbReference type="EMBL" id="JAEVFJ010000004">
    <property type="protein sequence ID" value="KAH8105252.1"/>
    <property type="molecule type" value="Genomic_DNA"/>
</dbReference>
<accession>A0A8K0XT75</accession>
<dbReference type="Proteomes" id="UP000813824">
    <property type="component" value="Unassembled WGS sequence"/>
</dbReference>
<dbReference type="OrthoDB" id="2757635at2759"/>
<organism evidence="1 2">
    <name type="scientific">Cristinia sonorae</name>
    <dbReference type="NCBI Taxonomy" id="1940300"/>
    <lineage>
        <taxon>Eukaryota</taxon>
        <taxon>Fungi</taxon>
        <taxon>Dikarya</taxon>
        <taxon>Basidiomycota</taxon>
        <taxon>Agaricomycotina</taxon>
        <taxon>Agaricomycetes</taxon>
        <taxon>Agaricomycetidae</taxon>
        <taxon>Agaricales</taxon>
        <taxon>Pleurotineae</taxon>
        <taxon>Stephanosporaceae</taxon>
        <taxon>Cristinia</taxon>
    </lineage>
</organism>
<evidence type="ECO:0000313" key="1">
    <source>
        <dbReference type="EMBL" id="KAH8105252.1"/>
    </source>
</evidence>
<evidence type="ECO:0000313" key="2">
    <source>
        <dbReference type="Proteomes" id="UP000813824"/>
    </source>
</evidence>
<keyword evidence="2" id="KW-1185">Reference proteome</keyword>
<protein>
    <submittedName>
        <fullName evidence="1">Uncharacterized protein</fullName>
    </submittedName>
</protein>
<gene>
    <name evidence="1" type="ORF">BXZ70DRAFT_1004769</name>
</gene>